<dbReference type="GO" id="GO:0055085">
    <property type="term" value="P:transmembrane transport"/>
    <property type="evidence" value="ECO:0007669"/>
    <property type="project" value="InterPro"/>
</dbReference>
<dbReference type="SUPFAM" id="SSF74653">
    <property type="entry name" value="TolA/TonB C-terminal domain"/>
    <property type="match status" value="1"/>
</dbReference>
<gene>
    <name evidence="2" type="ORF">BEN49_06595</name>
</gene>
<feature type="domain" description="TonB C-terminal" evidence="1">
    <location>
        <begin position="34"/>
        <end position="107"/>
    </location>
</feature>
<organism evidence="2 3">
    <name type="scientific">Hymenobacter coccineus</name>
    <dbReference type="NCBI Taxonomy" id="1908235"/>
    <lineage>
        <taxon>Bacteria</taxon>
        <taxon>Pseudomonadati</taxon>
        <taxon>Bacteroidota</taxon>
        <taxon>Cytophagia</taxon>
        <taxon>Cytophagales</taxon>
        <taxon>Hymenobacteraceae</taxon>
        <taxon>Hymenobacter</taxon>
    </lineage>
</organism>
<dbReference type="RefSeq" id="WP_070742936.1">
    <property type="nucleotide sequence ID" value="NZ_MDZA01000144.1"/>
</dbReference>
<evidence type="ECO:0000259" key="1">
    <source>
        <dbReference type="Pfam" id="PF03544"/>
    </source>
</evidence>
<comment type="caution">
    <text evidence="2">The sequence shown here is derived from an EMBL/GenBank/DDBJ whole genome shotgun (WGS) entry which is preliminary data.</text>
</comment>
<dbReference type="InterPro" id="IPR037682">
    <property type="entry name" value="TonB_C"/>
</dbReference>
<dbReference type="AlphaFoldDB" id="A0A1G1THS8"/>
<accession>A0A1G1THS8</accession>
<reference evidence="2 3" key="1">
    <citation type="submission" date="2016-08" db="EMBL/GenBank/DDBJ databases">
        <title>Hymenobacter coccineus sp. nov., Hymenobacter lapidarius sp. nov. and Hymenobacter glacialis sp. nov., isolated from Antarctic soil.</title>
        <authorList>
            <person name="Sedlacek I."/>
            <person name="Kralova S."/>
            <person name="Kyrova K."/>
            <person name="Maslanova I."/>
            <person name="Stankova E."/>
            <person name="Vrbovska V."/>
            <person name="Nemec M."/>
            <person name="Bartak M."/>
            <person name="Svec P."/>
            <person name="Busse H.-J."/>
            <person name="Pantucek R."/>
        </authorList>
    </citation>
    <scope>NUCLEOTIDE SEQUENCE [LARGE SCALE GENOMIC DNA]</scope>
    <source>
        <strain evidence="2 3">CCM 8649</strain>
    </source>
</reference>
<dbReference type="Gene3D" id="3.30.1150.10">
    <property type="match status" value="1"/>
</dbReference>
<protein>
    <recommendedName>
        <fullName evidence="1">TonB C-terminal domain-containing protein</fullName>
    </recommendedName>
</protein>
<evidence type="ECO:0000313" key="3">
    <source>
        <dbReference type="Proteomes" id="UP000177506"/>
    </source>
</evidence>
<dbReference type="OrthoDB" id="1039448at2"/>
<keyword evidence="3" id="KW-1185">Reference proteome</keyword>
<dbReference type="Proteomes" id="UP000177506">
    <property type="component" value="Unassembled WGS sequence"/>
</dbReference>
<name>A0A1G1THS8_9BACT</name>
<proteinExistence type="predicted"/>
<dbReference type="Pfam" id="PF03544">
    <property type="entry name" value="TonB_C"/>
    <property type="match status" value="1"/>
</dbReference>
<evidence type="ECO:0000313" key="2">
    <source>
        <dbReference type="EMBL" id="OGX90446.1"/>
    </source>
</evidence>
<sequence length="293" mass="32293">MPQFPGLEPGDSTRSNNERIVKFINDGLGPARQLARDGSVQGRAFFSFAVDAQGHAVDIKLVQGIRADIDAEVLRNAHRLDSIQWRPGTQNGRGVRVSFTIPVNFNLNLAAAGDSLEIPAFNKVALPAPVWGADRRIFPSDKGIVYGSFIQRLGFESGGLGQYVRLANLTTGKSVRIEVKPPLRSRKQNTFCCALPPGRYALYKYEFTSSKWYGSETRVESLHKIASPGPSSGLRTTRYLFTVAPGQLHYLVTWNLEQENTLGFLNEKTQLDAHLAPILKNLNFNAAVVALPQ</sequence>
<dbReference type="EMBL" id="MDZA01000144">
    <property type="protein sequence ID" value="OGX90446.1"/>
    <property type="molecule type" value="Genomic_DNA"/>
</dbReference>